<dbReference type="EMBL" id="JNFF01000092">
    <property type="protein sequence ID" value="KEQ28927.1"/>
    <property type="molecule type" value="Genomic_DNA"/>
</dbReference>
<feature type="transmembrane region" description="Helical" evidence="6">
    <location>
        <begin position="270"/>
        <end position="294"/>
    </location>
</feature>
<evidence type="ECO:0000256" key="3">
    <source>
        <dbReference type="ARBA" id="ARBA00022692"/>
    </source>
</evidence>
<keyword evidence="2" id="KW-1003">Cell membrane</keyword>
<feature type="transmembrane region" description="Helical" evidence="6">
    <location>
        <begin position="167"/>
        <end position="185"/>
    </location>
</feature>
<dbReference type="OrthoDB" id="1224790at2"/>
<feature type="transmembrane region" description="Helical" evidence="6">
    <location>
        <begin position="400"/>
        <end position="424"/>
    </location>
</feature>
<dbReference type="GO" id="GO:0005886">
    <property type="term" value="C:plasma membrane"/>
    <property type="evidence" value="ECO:0007669"/>
    <property type="project" value="UniProtKB-SubCell"/>
</dbReference>
<feature type="transmembrane region" description="Helical" evidence="6">
    <location>
        <begin position="306"/>
        <end position="326"/>
    </location>
</feature>
<feature type="transmembrane region" description="Helical" evidence="6">
    <location>
        <begin position="375"/>
        <end position="394"/>
    </location>
</feature>
<evidence type="ECO:0000313" key="7">
    <source>
        <dbReference type="EMBL" id="KEQ28927.1"/>
    </source>
</evidence>
<evidence type="ECO:0000256" key="2">
    <source>
        <dbReference type="ARBA" id="ARBA00022475"/>
    </source>
</evidence>
<comment type="subcellular location">
    <subcellularLocation>
        <location evidence="1">Cell membrane</location>
        <topology evidence="1">Multi-pass membrane protein</topology>
    </subcellularLocation>
</comment>
<evidence type="ECO:0000256" key="4">
    <source>
        <dbReference type="ARBA" id="ARBA00022989"/>
    </source>
</evidence>
<name>A0A081PE04_9SPHI</name>
<dbReference type="RefSeq" id="WP_037443111.1">
    <property type="nucleotide sequence ID" value="NZ_JNFF01000092.1"/>
</dbReference>
<accession>A0A081PE04</accession>
<keyword evidence="5 6" id="KW-0472">Membrane</keyword>
<feature type="transmembrane region" description="Helical" evidence="6">
    <location>
        <begin position="436"/>
        <end position="454"/>
    </location>
</feature>
<proteinExistence type="predicted"/>
<feature type="transmembrane region" description="Helical" evidence="6">
    <location>
        <begin position="23"/>
        <end position="46"/>
    </location>
</feature>
<evidence type="ECO:0008006" key="9">
    <source>
        <dbReference type="Google" id="ProtNLM"/>
    </source>
</evidence>
<feature type="transmembrane region" description="Helical" evidence="6">
    <location>
        <begin position="230"/>
        <end position="250"/>
    </location>
</feature>
<keyword evidence="4 6" id="KW-1133">Transmembrane helix</keyword>
<evidence type="ECO:0000256" key="5">
    <source>
        <dbReference type="ARBA" id="ARBA00023136"/>
    </source>
</evidence>
<dbReference type="InterPro" id="IPR002797">
    <property type="entry name" value="Polysacc_synth"/>
</dbReference>
<feature type="transmembrane region" description="Helical" evidence="6">
    <location>
        <begin position="136"/>
        <end position="155"/>
    </location>
</feature>
<comment type="caution">
    <text evidence="7">The sequence shown here is derived from an EMBL/GenBank/DDBJ whole genome shotgun (WGS) entry which is preliminary data.</text>
</comment>
<keyword evidence="8" id="KW-1185">Reference proteome</keyword>
<reference evidence="7 8" key="1">
    <citation type="journal article" date="1992" name="Int. J. Syst. Bacteriol.">
        <title>Sphingobacterium antarcticus sp. nov. a Psychrotrophic Bacterium from the Soils of Schirmacher Oasis, Antarctica.</title>
        <authorList>
            <person name="Shivaji S."/>
            <person name="Ray M.K."/>
            <person name="Rao N.S."/>
            <person name="Saiserr L."/>
            <person name="Jagannadham M.V."/>
            <person name="Kumar G.S."/>
            <person name="Reddy G."/>
            <person name="Bhargava P.M."/>
        </authorList>
    </citation>
    <scope>NUCLEOTIDE SEQUENCE [LARGE SCALE GENOMIC DNA]</scope>
    <source>
        <strain evidence="7 8">4BY</strain>
    </source>
</reference>
<dbReference type="AlphaFoldDB" id="A0A081PE04"/>
<evidence type="ECO:0000313" key="8">
    <source>
        <dbReference type="Proteomes" id="UP000028007"/>
    </source>
</evidence>
<evidence type="ECO:0000256" key="1">
    <source>
        <dbReference type="ARBA" id="ARBA00004651"/>
    </source>
</evidence>
<evidence type="ECO:0000256" key="6">
    <source>
        <dbReference type="SAM" id="Phobius"/>
    </source>
</evidence>
<protein>
    <recommendedName>
        <fullName evidence="9">Polysaccharide biosynthesis protein</fullName>
    </recommendedName>
</protein>
<dbReference type="Proteomes" id="UP000028007">
    <property type="component" value="Unassembled WGS sequence"/>
</dbReference>
<organism evidence="7 8">
    <name type="scientific">Pedobacter antarcticus 4BY</name>
    <dbReference type="NCBI Taxonomy" id="1358423"/>
    <lineage>
        <taxon>Bacteria</taxon>
        <taxon>Pseudomonadati</taxon>
        <taxon>Bacteroidota</taxon>
        <taxon>Sphingobacteriia</taxon>
        <taxon>Sphingobacteriales</taxon>
        <taxon>Sphingobacteriaceae</taxon>
        <taxon>Pedobacter</taxon>
    </lineage>
</organism>
<feature type="transmembrane region" description="Helical" evidence="6">
    <location>
        <begin position="191"/>
        <end position="209"/>
    </location>
</feature>
<feature type="transmembrane region" description="Helical" evidence="6">
    <location>
        <begin position="94"/>
        <end position="116"/>
    </location>
</feature>
<feature type="transmembrane region" description="Helical" evidence="6">
    <location>
        <begin position="58"/>
        <end position="82"/>
    </location>
</feature>
<sequence>MSVIDKIRQLNNKLTSSNLIRGIFWNFFGNIVARTANLIASIYVAYFLTKEEYGQLGFLRSTISTFVIFGTFGFGIAATKFFAGDEFKDKRGDYGIVIRTFSFLVAFIISLFLVIFVEPIAVKMGGGPELILPLKITAISVLFLSLNGVQNGILVGLQKFKDAAKSLSISSILSAIITIVLTKYYKLEGYAVGFAIGSLFNWAICYYFIRTYSIDFKIHFSNLKKTINDVLKISIPAILSGLVVMPITWYSNSVIINTSNGLESLGTYNAISNITAITLAVISIISQAVLPFAIKNFNKNNLKFELFNYYAPWLIGVGFSIPLILFPEIVALVYHNKYAGLEVERTAILVGLCTIIISQRQGIAKNFVASGKMWISFWGNAVWGILLIISLYFLKDLKAFGYALSFLIAYLINSLVFIPLYIKLKLIDRSLVYSKIGFLLSILSIIGGFAGYYLPIVPRILIFVIIMVCLVKIVQKLIKEK</sequence>
<gene>
    <name evidence="7" type="ORF">N180_15370</name>
</gene>
<dbReference type="Pfam" id="PF01943">
    <property type="entry name" value="Polysacc_synt"/>
    <property type="match status" value="1"/>
</dbReference>
<dbReference type="eggNOG" id="COG2244">
    <property type="taxonomic scope" value="Bacteria"/>
</dbReference>
<dbReference type="InterPro" id="IPR050833">
    <property type="entry name" value="Poly_Biosynth_Transport"/>
</dbReference>
<keyword evidence="3 6" id="KW-0812">Transmembrane</keyword>
<dbReference type="PANTHER" id="PTHR30250:SF11">
    <property type="entry name" value="O-ANTIGEN TRANSPORTER-RELATED"/>
    <property type="match status" value="1"/>
</dbReference>
<dbReference type="PANTHER" id="PTHR30250">
    <property type="entry name" value="PST FAMILY PREDICTED COLANIC ACID TRANSPORTER"/>
    <property type="match status" value="1"/>
</dbReference>